<proteinExistence type="predicted"/>
<dbReference type="EMBL" id="KQ085988">
    <property type="protein sequence ID" value="KLO11971.1"/>
    <property type="molecule type" value="Genomic_DNA"/>
</dbReference>
<dbReference type="CDD" id="cd22191">
    <property type="entry name" value="DPBB_RlpA_EXP_N-like"/>
    <property type="match status" value="1"/>
</dbReference>
<evidence type="ECO:0000313" key="4">
    <source>
        <dbReference type="EMBL" id="KLO11971.1"/>
    </source>
</evidence>
<dbReference type="STRING" id="27342.A0A0H2S4Z7"/>
<dbReference type="InterPro" id="IPR051477">
    <property type="entry name" value="Expansin_CellWall"/>
</dbReference>
<name>A0A0H2S4Z7_9AGAM</name>
<keyword evidence="1 2" id="KW-0732">Signal</keyword>
<evidence type="ECO:0000256" key="1">
    <source>
        <dbReference type="ARBA" id="ARBA00022729"/>
    </source>
</evidence>
<evidence type="ECO:0000259" key="3">
    <source>
        <dbReference type="Pfam" id="PF03330"/>
    </source>
</evidence>
<dbReference type="PANTHER" id="PTHR31836:SF28">
    <property type="entry name" value="SRCR DOMAIN-CONTAINING PROTEIN-RELATED"/>
    <property type="match status" value="1"/>
</dbReference>
<dbReference type="InterPro" id="IPR036908">
    <property type="entry name" value="RlpA-like_sf"/>
</dbReference>
<organism evidence="4 5">
    <name type="scientific">Schizopora paradoxa</name>
    <dbReference type="NCBI Taxonomy" id="27342"/>
    <lineage>
        <taxon>Eukaryota</taxon>
        <taxon>Fungi</taxon>
        <taxon>Dikarya</taxon>
        <taxon>Basidiomycota</taxon>
        <taxon>Agaricomycotina</taxon>
        <taxon>Agaricomycetes</taxon>
        <taxon>Hymenochaetales</taxon>
        <taxon>Schizoporaceae</taxon>
        <taxon>Schizopora</taxon>
    </lineage>
</organism>
<dbReference type="PANTHER" id="PTHR31836">
    <property type="match status" value="1"/>
</dbReference>
<accession>A0A0H2S4Z7</accession>
<feature type="signal peptide" evidence="2">
    <location>
        <begin position="1"/>
        <end position="18"/>
    </location>
</feature>
<protein>
    <submittedName>
        <fullName evidence="4">Plant expansin</fullName>
    </submittedName>
</protein>
<dbReference type="Pfam" id="PF03330">
    <property type="entry name" value="DPBB_1"/>
    <property type="match status" value="1"/>
</dbReference>
<keyword evidence="5" id="KW-1185">Reference proteome</keyword>
<feature type="chain" id="PRO_5005202047" evidence="2">
    <location>
        <begin position="19"/>
        <end position="144"/>
    </location>
</feature>
<dbReference type="InterPro" id="IPR009009">
    <property type="entry name" value="RlpA-like_DPBB"/>
</dbReference>
<dbReference type="Proteomes" id="UP000053477">
    <property type="component" value="Unassembled WGS sequence"/>
</dbReference>
<dbReference type="Gene3D" id="2.40.40.10">
    <property type="entry name" value="RlpA-like domain"/>
    <property type="match status" value="1"/>
</dbReference>
<evidence type="ECO:0000313" key="5">
    <source>
        <dbReference type="Proteomes" id="UP000053477"/>
    </source>
</evidence>
<evidence type="ECO:0000256" key="2">
    <source>
        <dbReference type="SAM" id="SignalP"/>
    </source>
</evidence>
<dbReference type="SUPFAM" id="SSF50685">
    <property type="entry name" value="Barwin-like endoglucanases"/>
    <property type="match status" value="1"/>
</dbReference>
<reference evidence="4 5" key="1">
    <citation type="submission" date="2015-04" db="EMBL/GenBank/DDBJ databases">
        <title>Complete genome sequence of Schizopora paradoxa KUC8140, a cosmopolitan wood degrader in East Asia.</title>
        <authorList>
            <consortium name="DOE Joint Genome Institute"/>
            <person name="Min B."/>
            <person name="Park H."/>
            <person name="Jang Y."/>
            <person name="Kim J.-J."/>
            <person name="Kim K.H."/>
            <person name="Pangilinan J."/>
            <person name="Lipzen A."/>
            <person name="Riley R."/>
            <person name="Grigoriev I.V."/>
            <person name="Spatafora J.W."/>
            <person name="Choi I.-G."/>
        </authorList>
    </citation>
    <scope>NUCLEOTIDE SEQUENCE [LARGE SCALE GENOMIC DNA]</scope>
    <source>
        <strain evidence="4 5">KUC8140</strain>
    </source>
</reference>
<dbReference type="OrthoDB" id="406505at2759"/>
<feature type="domain" description="RlpA-like protein double-psi beta-barrel" evidence="3">
    <location>
        <begin position="41"/>
        <end position="136"/>
    </location>
</feature>
<dbReference type="AlphaFoldDB" id="A0A0H2S4Z7"/>
<gene>
    <name evidence="4" type="ORF">SCHPADRAFT_915822</name>
</gene>
<dbReference type="InParanoid" id="A0A0H2S4Z7"/>
<sequence>MLAFKIFPIFAMVVSVFGLPTGVNSGAQLIARASVLTETHTGDATFFEPGLGACGKTNGPNDLIAAASHELFDTFPGATANPNNNPICGRSVTAHANGKSVTVKIVDRCAGCSGEGDLDFSPAAFEHLAALSVGRIHGMTWKFN</sequence>